<keyword evidence="3" id="KW-1185">Reference proteome</keyword>
<protein>
    <submittedName>
        <fullName evidence="2">Methylenetetrahydrofolate reductase (NADPH)</fullName>
    </submittedName>
</protein>
<dbReference type="InterPro" id="IPR029041">
    <property type="entry name" value="FAD-linked_oxidoreductase-like"/>
</dbReference>
<dbReference type="EMBL" id="FOCM01000005">
    <property type="protein sequence ID" value="SEN61581.1"/>
    <property type="molecule type" value="Genomic_DNA"/>
</dbReference>
<accession>A0A1H8I035</accession>
<evidence type="ECO:0000256" key="1">
    <source>
        <dbReference type="ARBA" id="ARBA00023002"/>
    </source>
</evidence>
<dbReference type="Gene3D" id="3.20.20.220">
    <property type="match status" value="1"/>
</dbReference>
<dbReference type="OrthoDB" id="9812555at2"/>
<proteinExistence type="predicted"/>
<evidence type="ECO:0000313" key="2">
    <source>
        <dbReference type="EMBL" id="SEN61581.1"/>
    </source>
</evidence>
<sequence length="303" mass="32538">MSLLSFKRPSPTTRPAHGAMAPFLDGFSIEVMPRTAAKIDDFRAILPEGTRVYIAHIDGTPIDDMVATARRLADQGFPVMPHFPARVIPDRATLADWIARYRGEAGVDQALVLAGGLATPNGDFTDSMQLLETGLFGDFTRIHVAGHPEGNRDIDPSGGADNVSAALRWKQRFSETTDARMAIATQFCFDAAPVIDWADSLRAAGIDLPIHIGVAGPAKLQTLIKFAIACGVGPSLSVLQKRAMDVTKLLLPYEPTDVVAALAAHKAQHPEFNIESVHFFPLGGITATADWARDHGGQRAAAR</sequence>
<evidence type="ECO:0000313" key="3">
    <source>
        <dbReference type="Proteomes" id="UP000199372"/>
    </source>
</evidence>
<dbReference type="Proteomes" id="UP000199372">
    <property type="component" value="Unassembled WGS sequence"/>
</dbReference>
<reference evidence="3" key="1">
    <citation type="submission" date="2016-10" db="EMBL/GenBank/DDBJ databases">
        <authorList>
            <person name="Varghese N."/>
            <person name="Submissions S."/>
        </authorList>
    </citation>
    <scope>NUCLEOTIDE SEQUENCE [LARGE SCALE GENOMIC DNA]</scope>
    <source>
        <strain evidence="3">DSM 26893</strain>
    </source>
</reference>
<dbReference type="SUPFAM" id="SSF51730">
    <property type="entry name" value="FAD-linked oxidoreductase"/>
    <property type="match status" value="1"/>
</dbReference>
<dbReference type="RefSeq" id="WP_091845678.1">
    <property type="nucleotide sequence ID" value="NZ_FOCM01000005.1"/>
</dbReference>
<gene>
    <name evidence="2" type="ORF">SAMN04488011_10556</name>
</gene>
<dbReference type="AlphaFoldDB" id="A0A1H8I035"/>
<organism evidence="2 3">
    <name type="scientific">Palleronia pelagia</name>
    <dbReference type="NCBI Taxonomy" id="387096"/>
    <lineage>
        <taxon>Bacteria</taxon>
        <taxon>Pseudomonadati</taxon>
        <taxon>Pseudomonadota</taxon>
        <taxon>Alphaproteobacteria</taxon>
        <taxon>Rhodobacterales</taxon>
        <taxon>Roseobacteraceae</taxon>
        <taxon>Palleronia</taxon>
    </lineage>
</organism>
<name>A0A1H8I035_9RHOB</name>
<dbReference type="GO" id="GO:0016491">
    <property type="term" value="F:oxidoreductase activity"/>
    <property type="evidence" value="ECO:0007669"/>
    <property type="project" value="UniProtKB-KW"/>
</dbReference>
<keyword evidence="1" id="KW-0560">Oxidoreductase</keyword>